<keyword evidence="4" id="KW-1185">Reference proteome</keyword>
<dbReference type="EMBL" id="JABEZW010218123">
    <property type="protein sequence ID" value="MBA0785241.1"/>
    <property type="molecule type" value="Genomic_DNA"/>
</dbReference>
<dbReference type="InterPro" id="IPR025558">
    <property type="entry name" value="DUF4283"/>
</dbReference>
<evidence type="ECO:0000259" key="2">
    <source>
        <dbReference type="Pfam" id="PF14111"/>
    </source>
</evidence>
<proteinExistence type="predicted"/>
<feature type="region of interest" description="Disordered" evidence="1">
    <location>
        <begin position="140"/>
        <end position="163"/>
    </location>
</feature>
<evidence type="ECO:0000313" key="4">
    <source>
        <dbReference type="Proteomes" id="UP000593568"/>
    </source>
</evidence>
<gene>
    <name evidence="3" type="ORF">Gotri_026827</name>
</gene>
<dbReference type="Pfam" id="PF14111">
    <property type="entry name" value="DUF4283"/>
    <property type="match status" value="1"/>
</dbReference>
<evidence type="ECO:0000313" key="3">
    <source>
        <dbReference type="EMBL" id="MBA0785241.1"/>
    </source>
</evidence>
<sequence length="163" mass="18878">MAFVDNDLANLSLDEEEDEGFQFAVEEGPQQPLYDLCLVGCALTASVVNFLAMKNTMANLWHPLGGIQIFELGEKRYMFRFFYEVDLKRERSSKKKEKGVIWQSDKEREDMVKDMEEIPLENKEGKKRFRLESHIVVNGQGERRGTHYKNKISAAANRQANRT</sequence>
<comment type="caution">
    <text evidence="3">The sequence shown here is derived from an EMBL/GenBank/DDBJ whole genome shotgun (WGS) entry which is preliminary data.</text>
</comment>
<feature type="domain" description="DUF4283" evidence="2">
    <location>
        <begin position="36"/>
        <end position="89"/>
    </location>
</feature>
<reference evidence="3 4" key="1">
    <citation type="journal article" date="2019" name="Genome Biol. Evol.">
        <title>Insights into the evolution of the New World diploid cottons (Gossypium, subgenus Houzingenia) based on genome sequencing.</title>
        <authorList>
            <person name="Grover C.E."/>
            <person name="Arick M.A. 2nd"/>
            <person name="Thrash A."/>
            <person name="Conover J.L."/>
            <person name="Sanders W.S."/>
            <person name="Peterson D.G."/>
            <person name="Frelichowski J.E."/>
            <person name="Scheffler J.A."/>
            <person name="Scheffler B.E."/>
            <person name="Wendel J.F."/>
        </authorList>
    </citation>
    <scope>NUCLEOTIDE SEQUENCE [LARGE SCALE GENOMIC DNA]</scope>
    <source>
        <strain evidence="3">8</strain>
        <tissue evidence="3">Leaf</tissue>
    </source>
</reference>
<dbReference type="AlphaFoldDB" id="A0A7J9FJ80"/>
<evidence type="ECO:0000256" key="1">
    <source>
        <dbReference type="SAM" id="MobiDB-lite"/>
    </source>
</evidence>
<dbReference type="Proteomes" id="UP000593568">
    <property type="component" value="Unassembled WGS sequence"/>
</dbReference>
<protein>
    <recommendedName>
        <fullName evidence="2">DUF4283 domain-containing protein</fullName>
    </recommendedName>
</protein>
<name>A0A7J9FJ80_9ROSI</name>
<accession>A0A7J9FJ80</accession>
<organism evidence="3 4">
    <name type="scientific">Gossypium trilobum</name>
    <dbReference type="NCBI Taxonomy" id="34281"/>
    <lineage>
        <taxon>Eukaryota</taxon>
        <taxon>Viridiplantae</taxon>
        <taxon>Streptophyta</taxon>
        <taxon>Embryophyta</taxon>
        <taxon>Tracheophyta</taxon>
        <taxon>Spermatophyta</taxon>
        <taxon>Magnoliopsida</taxon>
        <taxon>eudicotyledons</taxon>
        <taxon>Gunneridae</taxon>
        <taxon>Pentapetalae</taxon>
        <taxon>rosids</taxon>
        <taxon>malvids</taxon>
        <taxon>Malvales</taxon>
        <taxon>Malvaceae</taxon>
        <taxon>Malvoideae</taxon>
        <taxon>Gossypium</taxon>
    </lineage>
</organism>